<organism evidence="1 2">
    <name type="scientific">Catharanthus roseus</name>
    <name type="common">Madagascar periwinkle</name>
    <name type="synonym">Vinca rosea</name>
    <dbReference type="NCBI Taxonomy" id="4058"/>
    <lineage>
        <taxon>Eukaryota</taxon>
        <taxon>Viridiplantae</taxon>
        <taxon>Streptophyta</taxon>
        <taxon>Embryophyta</taxon>
        <taxon>Tracheophyta</taxon>
        <taxon>Spermatophyta</taxon>
        <taxon>Magnoliopsida</taxon>
        <taxon>eudicotyledons</taxon>
        <taxon>Gunneridae</taxon>
        <taxon>Pentapetalae</taxon>
        <taxon>asterids</taxon>
        <taxon>lamiids</taxon>
        <taxon>Gentianales</taxon>
        <taxon>Apocynaceae</taxon>
        <taxon>Rauvolfioideae</taxon>
        <taxon>Vinceae</taxon>
        <taxon>Catharanthinae</taxon>
        <taxon>Catharanthus</taxon>
    </lineage>
</organism>
<gene>
    <name evidence="1" type="ORF">M9H77_01016</name>
</gene>
<comment type="caution">
    <text evidence="1">The sequence shown here is derived from an EMBL/GenBank/DDBJ whole genome shotgun (WGS) entry which is preliminary data.</text>
</comment>
<sequence length="523" mass="57974">MGLQWLSLIGAIWLQTMSGTNSNFPAYSSEIKHILSLSQLQLNNLALASDAGKLLGWFSGIAAVYLPLWLVLMIGSTLGFIGYGLQYLFITNQISSLNYWHIFFLNSLSGNSICWINTVSYIIAIQNFPLDRQIAVGLSTSYQGLSAKIFTDIVNVVISNPSSHIEKAKTYLLLNATLPLLISILAAPVVRNVQIGKTKKLESGFMLMFLITIITGIYAVISSLNFFIRLLPPLVITVGMGGFLLVPFVVPLVEKIKETFEQKCLLRREPRICNVGEDNFVACLESGDQKNQENGYSNRVYEIRVNEEIGAMEMMKRIEFWLYFFVYLFGVTIGLVYLNNLGQIAESRGNSTTSSLVSLSSAFGFFGRLVPSVIDYYFSKKGYIVSRPASMAAMMIPMSGSFFLLLLSKNNLCLSISTAIIGICTGAITSISVPTTTELFGSKNLGINHNILVTNIPIGSFLFGDFAALIYKNKANSEQDGSCLGTKCYQTTFVIWASLCLFGTFLAVILHYRTKKFYSWNRK</sequence>
<accession>A0ACC0C4D2</accession>
<dbReference type="EMBL" id="CM044701">
    <property type="protein sequence ID" value="KAI5679789.1"/>
    <property type="molecule type" value="Genomic_DNA"/>
</dbReference>
<reference evidence="2" key="1">
    <citation type="journal article" date="2023" name="Nat. Plants">
        <title>Single-cell RNA sequencing provides a high-resolution roadmap for understanding the multicellular compartmentation of specialized metabolism.</title>
        <authorList>
            <person name="Sun S."/>
            <person name="Shen X."/>
            <person name="Li Y."/>
            <person name="Li Y."/>
            <person name="Wang S."/>
            <person name="Li R."/>
            <person name="Zhang H."/>
            <person name="Shen G."/>
            <person name="Guo B."/>
            <person name="Wei J."/>
            <person name="Xu J."/>
            <person name="St-Pierre B."/>
            <person name="Chen S."/>
            <person name="Sun C."/>
        </authorList>
    </citation>
    <scope>NUCLEOTIDE SEQUENCE [LARGE SCALE GENOMIC DNA]</scope>
</reference>
<name>A0ACC0C4D2_CATRO</name>
<keyword evidence="2" id="KW-1185">Reference proteome</keyword>
<protein>
    <submittedName>
        <fullName evidence="1">Uncharacterized protein</fullName>
    </submittedName>
</protein>
<dbReference type="Proteomes" id="UP001060085">
    <property type="component" value="Linkage Group LG01"/>
</dbReference>
<proteinExistence type="predicted"/>
<evidence type="ECO:0000313" key="2">
    <source>
        <dbReference type="Proteomes" id="UP001060085"/>
    </source>
</evidence>
<evidence type="ECO:0000313" key="1">
    <source>
        <dbReference type="EMBL" id="KAI5679789.1"/>
    </source>
</evidence>